<dbReference type="Proteomes" id="UP001600888">
    <property type="component" value="Unassembled WGS sequence"/>
</dbReference>
<feature type="region of interest" description="Disordered" evidence="1">
    <location>
        <begin position="45"/>
        <end position="71"/>
    </location>
</feature>
<proteinExistence type="predicted"/>
<dbReference type="InterPro" id="IPR000283">
    <property type="entry name" value="NADH_UbQ_OxRdtase_75kDa_su_CS"/>
</dbReference>
<dbReference type="EMBL" id="JBAWTH010000102">
    <property type="protein sequence ID" value="KAL2277297.1"/>
    <property type="molecule type" value="Genomic_DNA"/>
</dbReference>
<evidence type="ECO:0000313" key="3">
    <source>
        <dbReference type="Proteomes" id="UP001600888"/>
    </source>
</evidence>
<evidence type="ECO:0000313" key="2">
    <source>
        <dbReference type="EMBL" id="KAL2277297.1"/>
    </source>
</evidence>
<gene>
    <name evidence="2" type="ORF">FJTKL_00137</name>
</gene>
<reference evidence="2 3" key="1">
    <citation type="submission" date="2024-03" db="EMBL/GenBank/DDBJ databases">
        <title>A high-quality draft genome sequence of Diaporthe vaccinii, a causative agent of upright dieback and viscid rot disease in cranberry plants.</title>
        <authorList>
            <person name="Sarrasin M."/>
            <person name="Lang B.F."/>
            <person name="Burger G."/>
        </authorList>
    </citation>
    <scope>NUCLEOTIDE SEQUENCE [LARGE SCALE GENOMIC DNA]</scope>
    <source>
        <strain evidence="2 3">IS7</strain>
    </source>
</reference>
<feature type="compositionally biased region" description="Low complexity" evidence="1">
    <location>
        <begin position="146"/>
        <end position="160"/>
    </location>
</feature>
<protein>
    <submittedName>
        <fullName evidence="2">Uncharacterized protein</fullName>
    </submittedName>
</protein>
<keyword evidence="3" id="KW-1185">Reference proteome</keyword>
<feature type="region of interest" description="Disordered" evidence="1">
    <location>
        <begin position="136"/>
        <end position="160"/>
    </location>
</feature>
<organism evidence="2 3">
    <name type="scientific">Diaporthe vaccinii</name>
    <dbReference type="NCBI Taxonomy" id="105482"/>
    <lineage>
        <taxon>Eukaryota</taxon>
        <taxon>Fungi</taxon>
        <taxon>Dikarya</taxon>
        <taxon>Ascomycota</taxon>
        <taxon>Pezizomycotina</taxon>
        <taxon>Sordariomycetes</taxon>
        <taxon>Sordariomycetidae</taxon>
        <taxon>Diaporthales</taxon>
        <taxon>Diaporthaceae</taxon>
        <taxon>Diaporthe</taxon>
        <taxon>Diaporthe eres species complex</taxon>
    </lineage>
</organism>
<evidence type="ECO:0000256" key="1">
    <source>
        <dbReference type="SAM" id="MobiDB-lite"/>
    </source>
</evidence>
<sequence>MRLSHCTLPGEPWHCPSSPWRAGRAADGTYRQDGVWTGVEKIPRSIRPSHGPLPSLTALSLGPPTLQHTNQRNLTPARTRKLCTTSSLHLQTPTSIIAHRIDLTAPALELSDPTNRVSKAEGLHLTATAAAMMVSPVRPSKKHYDSSSSSSSYGSFSSSDSDVSASSVRASMERPVASIEVIRCLRCARCVEMTTTDDASMYGMIRVGTGIYYCDRCARMTGYGK</sequence>
<accession>A0ABR4E4E5</accession>
<name>A0ABR4E4E5_9PEZI</name>
<dbReference type="PROSITE" id="PS00643">
    <property type="entry name" value="COMPLEX1_75K_3"/>
    <property type="match status" value="1"/>
</dbReference>
<comment type="caution">
    <text evidence="2">The sequence shown here is derived from an EMBL/GenBank/DDBJ whole genome shotgun (WGS) entry which is preliminary data.</text>
</comment>